<dbReference type="InterPro" id="IPR051698">
    <property type="entry name" value="Transposase_11-like"/>
</dbReference>
<feature type="domain" description="H repeat-associated protein N-terminal" evidence="2">
    <location>
        <begin position="12"/>
        <end position="94"/>
    </location>
</feature>
<dbReference type="InterPro" id="IPR002559">
    <property type="entry name" value="Transposase_11"/>
</dbReference>
<name>A0AAX0AWY2_CLOBE</name>
<evidence type="ECO:0000313" key="6">
    <source>
        <dbReference type="EMBL" id="NRT87356.1"/>
    </source>
</evidence>
<organism evidence="6 10">
    <name type="scientific">Clostridium beijerinckii</name>
    <name type="common">Clostridium MP</name>
    <dbReference type="NCBI Taxonomy" id="1520"/>
    <lineage>
        <taxon>Bacteria</taxon>
        <taxon>Bacillati</taxon>
        <taxon>Bacillota</taxon>
        <taxon>Clostridia</taxon>
        <taxon>Eubacteriales</taxon>
        <taxon>Clostridiaceae</taxon>
        <taxon>Clostridium</taxon>
    </lineage>
</organism>
<comment type="caution">
    <text evidence="6">The sequence shown here is derived from an EMBL/GenBank/DDBJ whole genome shotgun (WGS) entry which is preliminary data.</text>
</comment>
<evidence type="ECO:0000313" key="5">
    <source>
        <dbReference type="EMBL" id="NRT86523.1"/>
    </source>
</evidence>
<proteinExistence type="predicted"/>
<dbReference type="EMBL" id="JABSWW010000001">
    <property type="protein sequence ID" value="NRT87356.1"/>
    <property type="molecule type" value="Genomic_DNA"/>
</dbReference>
<dbReference type="AlphaFoldDB" id="A0AAX0AWY2"/>
<evidence type="ECO:0000313" key="7">
    <source>
        <dbReference type="EMBL" id="NRT88187.1"/>
    </source>
</evidence>
<evidence type="ECO:0000313" key="4">
    <source>
        <dbReference type="EMBL" id="NRT86482.1"/>
    </source>
</evidence>
<sequence>MKKISDIISLTKNIEDPRQIKKVKYPINEVVGMVLFASLGNANEWTEIEVFCNSHEEFLRKYFKMQKGVPSHDTFQRVMGIIDPTVIQQLQLEWNEYLATNDGEGLKKILNIDGKTMRGSRTEDKKPLHVVTAYCDEDGFCLGQNVVKEKENEIVAIPELLDTLQIKGYVVTIDAMGTQVKIAEKIVEKKADYVLAVKGNQETLYKDLIDYFNENDFKKDIEGVGNYKKTIEKSHSQIEIREYYQTDDIKWLTNRSRWKGLKSIGVIEKTIKKNDKETKEIRYYISSLSPDIELFSKSVREHWKIEIMHWHLDVTFKEDHNKTIEETANKNMNIIRKWALSILKLLDVGKKMSLKLKRFAICSNPTDYISKIMEI</sequence>
<dbReference type="Proteomes" id="UP001193748">
    <property type="component" value="Unassembled WGS sequence"/>
</dbReference>
<reference evidence="6" key="2">
    <citation type="journal article" date="2022" name="Nat. Biotechnol.">
        <title>Carbon-negative production of acetone and isopropanol by gas fermentation at industrial pilot scale.</title>
        <authorList>
            <person name="Liew F.E."/>
            <person name="Nogle R."/>
            <person name="Abdalla T."/>
            <person name="Rasor B.J."/>
            <person name="Canter C."/>
            <person name="Jensen R.O."/>
            <person name="Wang L."/>
            <person name="Strutz J."/>
            <person name="Chirania P."/>
            <person name="De Tissera S."/>
            <person name="Mueller A.P."/>
            <person name="Ruan Z."/>
            <person name="Gao A."/>
            <person name="Tran L."/>
            <person name="Engle N.L."/>
            <person name="Bromley J.C."/>
            <person name="Daniell J."/>
            <person name="Conrado R."/>
            <person name="Tschaplinski T.J."/>
            <person name="Giannone R.J."/>
            <person name="Hettich R.L."/>
            <person name="Karim A.S."/>
            <person name="Simpson S.D."/>
            <person name="Brown S.D."/>
            <person name="Leang C."/>
            <person name="Jewett M.C."/>
            <person name="Kopke M."/>
        </authorList>
    </citation>
    <scope>NUCLEOTIDE SEQUENCE</scope>
    <source>
        <strain evidence="6">DJ080</strain>
    </source>
</reference>
<evidence type="ECO:0000313" key="10">
    <source>
        <dbReference type="Proteomes" id="UP001193748"/>
    </source>
</evidence>
<evidence type="ECO:0000313" key="8">
    <source>
        <dbReference type="EMBL" id="NRT90216.1"/>
    </source>
</evidence>
<dbReference type="NCBIfam" id="NF033564">
    <property type="entry name" value="transpos_ISAs1"/>
    <property type="match status" value="1"/>
</dbReference>
<evidence type="ECO:0000313" key="3">
    <source>
        <dbReference type="EMBL" id="NRT86364.1"/>
    </source>
</evidence>
<dbReference type="PANTHER" id="PTHR30298:SF0">
    <property type="entry name" value="PROTEIN YBFL-RELATED"/>
    <property type="match status" value="1"/>
</dbReference>
<dbReference type="EMBL" id="JABSWW010000001">
    <property type="protein sequence ID" value="NRT92198.1"/>
    <property type="molecule type" value="Genomic_DNA"/>
</dbReference>
<dbReference type="EMBL" id="JABSWW010000001">
    <property type="protein sequence ID" value="NRT86364.1"/>
    <property type="molecule type" value="Genomic_DNA"/>
</dbReference>
<dbReference type="InterPro" id="IPR047647">
    <property type="entry name" value="ISAs1_transpos"/>
</dbReference>
<feature type="domain" description="Transposase IS4-like" evidence="1">
    <location>
        <begin position="107"/>
        <end position="340"/>
    </location>
</feature>
<dbReference type="GO" id="GO:0003677">
    <property type="term" value="F:DNA binding"/>
    <property type="evidence" value="ECO:0007669"/>
    <property type="project" value="InterPro"/>
</dbReference>
<evidence type="ECO:0000259" key="1">
    <source>
        <dbReference type="Pfam" id="PF01609"/>
    </source>
</evidence>
<dbReference type="Pfam" id="PF01609">
    <property type="entry name" value="DDE_Tnp_1"/>
    <property type="match status" value="1"/>
</dbReference>
<dbReference type="EMBL" id="JABSWW010000001">
    <property type="protein sequence ID" value="NRT86523.1"/>
    <property type="molecule type" value="Genomic_DNA"/>
</dbReference>
<dbReference type="GO" id="GO:0006313">
    <property type="term" value="P:DNA transposition"/>
    <property type="evidence" value="ECO:0007669"/>
    <property type="project" value="InterPro"/>
</dbReference>
<accession>A0AAX0AWY2</accession>
<dbReference type="PANTHER" id="PTHR30298">
    <property type="entry name" value="H REPEAT-ASSOCIATED PREDICTED TRANSPOSASE"/>
    <property type="match status" value="1"/>
</dbReference>
<dbReference type="GO" id="GO:0004803">
    <property type="term" value="F:transposase activity"/>
    <property type="evidence" value="ECO:0007669"/>
    <property type="project" value="InterPro"/>
</dbReference>
<dbReference type="InterPro" id="IPR032806">
    <property type="entry name" value="YbfD_N"/>
</dbReference>
<protein>
    <submittedName>
        <fullName evidence="6">Transposase YbfD/YdcC</fullName>
    </submittedName>
</protein>
<evidence type="ECO:0000259" key="2">
    <source>
        <dbReference type="Pfam" id="PF13808"/>
    </source>
</evidence>
<reference evidence="6" key="1">
    <citation type="submission" date="2020-05" db="EMBL/GenBank/DDBJ databases">
        <authorList>
            <person name="Brown S."/>
            <person name="Huntemann M."/>
            <person name="Clum A."/>
            <person name="Spunde A."/>
            <person name="Palaniappan K."/>
            <person name="Ritter S."/>
            <person name="Mikhailova N."/>
            <person name="Chen I.-M."/>
            <person name="Stamatis D."/>
            <person name="Reddy T."/>
            <person name="O'Malley R."/>
            <person name="Daum C."/>
            <person name="Shapiro N."/>
            <person name="Ivanova N."/>
            <person name="Kyrpides N."/>
            <person name="Woyke T."/>
        </authorList>
    </citation>
    <scope>NUCLEOTIDE SEQUENCE</scope>
    <source>
        <strain evidence="6">DJ080</strain>
    </source>
</reference>
<dbReference type="RefSeq" id="WP_207716772.1">
    <property type="nucleotide sequence ID" value="NZ_JABSWW010000001.1"/>
</dbReference>
<gene>
    <name evidence="3" type="ORF">B0H41_000043</name>
    <name evidence="4" type="ORF">B0H41_000161</name>
    <name evidence="5" type="ORF">B0H41_000202</name>
    <name evidence="6" type="ORF">B0H41_001035</name>
    <name evidence="7" type="ORF">B0H41_001866</name>
    <name evidence="8" type="ORF">B0H41_003895</name>
    <name evidence="9" type="ORF">B0H41_005877</name>
</gene>
<dbReference type="Pfam" id="PF13808">
    <property type="entry name" value="DDE_Tnp_1_assoc"/>
    <property type="match status" value="1"/>
</dbReference>
<dbReference type="EMBL" id="JABSWW010000001">
    <property type="protein sequence ID" value="NRT88187.1"/>
    <property type="molecule type" value="Genomic_DNA"/>
</dbReference>
<dbReference type="EMBL" id="JABSWW010000001">
    <property type="protein sequence ID" value="NRT86482.1"/>
    <property type="molecule type" value="Genomic_DNA"/>
</dbReference>
<evidence type="ECO:0000313" key="9">
    <source>
        <dbReference type="EMBL" id="NRT92198.1"/>
    </source>
</evidence>
<dbReference type="EMBL" id="JABSWW010000001">
    <property type="protein sequence ID" value="NRT90216.1"/>
    <property type="molecule type" value="Genomic_DNA"/>
</dbReference>